<organism evidence="1 2">
    <name type="scientific">Marinomonas arenicola</name>
    <dbReference type="NCBI Taxonomy" id="569601"/>
    <lineage>
        <taxon>Bacteria</taxon>
        <taxon>Pseudomonadati</taxon>
        <taxon>Pseudomonadota</taxon>
        <taxon>Gammaproteobacteria</taxon>
        <taxon>Oceanospirillales</taxon>
        <taxon>Oceanospirillaceae</taxon>
        <taxon>Marinomonas</taxon>
    </lineage>
</organism>
<evidence type="ECO:0000313" key="2">
    <source>
        <dbReference type="Proteomes" id="UP001379949"/>
    </source>
</evidence>
<evidence type="ECO:0000313" key="1">
    <source>
        <dbReference type="EMBL" id="MEL0612909.1"/>
    </source>
</evidence>
<dbReference type="RefSeq" id="WP_341566788.1">
    <property type="nucleotide sequence ID" value="NZ_JBAKAR010000004.1"/>
</dbReference>
<accession>A0ABU9G344</accession>
<keyword evidence="2" id="KW-1185">Reference proteome</keyword>
<protein>
    <recommendedName>
        <fullName evidence="3">Competence protein CoiA-like family protein</fullName>
    </recommendedName>
</protein>
<evidence type="ECO:0008006" key="3">
    <source>
        <dbReference type="Google" id="ProtNLM"/>
    </source>
</evidence>
<dbReference type="Proteomes" id="UP001379949">
    <property type="component" value="Unassembled WGS sequence"/>
</dbReference>
<reference evidence="1 2" key="1">
    <citation type="submission" date="2024-02" db="EMBL/GenBank/DDBJ databases">
        <title>Bacteria isolated from the canopy kelp, Nereocystis luetkeana.</title>
        <authorList>
            <person name="Pfister C.A."/>
            <person name="Younker I.T."/>
            <person name="Light S.H."/>
        </authorList>
    </citation>
    <scope>NUCLEOTIDE SEQUENCE [LARGE SCALE GENOMIC DNA]</scope>
    <source>
        <strain evidence="1 2">TI.4.07</strain>
    </source>
</reference>
<proteinExistence type="predicted"/>
<dbReference type="EMBL" id="JBAKAR010000004">
    <property type="protein sequence ID" value="MEL0612909.1"/>
    <property type="molecule type" value="Genomic_DNA"/>
</dbReference>
<comment type="caution">
    <text evidence="1">The sequence shown here is derived from an EMBL/GenBank/DDBJ whole genome shotgun (WGS) entry which is preliminary data.</text>
</comment>
<gene>
    <name evidence="1" type="ORF">V6242_07105</name>
</gene>
<sequence>MLLYATVKNSNSLLHISKVENGLACNCICPGCGSTLVARNGGKTDKSHHFAHYTGVESTHCVMTQLHLIAQDHFLNLDSFELPEVSFQYKGIELFHPKVKLAIKGARLESKLGPYFADVLLEFESFVLAIEVCVTHQNEDDKTEFYQQSKIPSIEFDLSSYLKREISEAVSDLKENNVLFVWL</sequence>
<name>A0ABU9G344_9GAMM</name>